<dbReference type="SUPFAM" id="SSF46785">
    <property type="entry name" value="Winged helix' DNA-binding domain"/>
    <property type="match status" value="1"/>
</dbReference>
<comment type="caution">
    <text evidence="6">The sequence shown here is derived from an EMBL/GenBank/DDBJ whole genome shotgun (WGS) entry which is preliminary data.</text>
</comment>
<dbReference type="PRINTS" id="PR00039">
    <property type="entry name" value="HTHLYSR"/>
</dbReference>
<dbReference type="InterPro" id="IPR036390">
    <property type="entry name" value="WH_DNA-bd_sf"/>
</dbReference>
<dbReference type="InterPro" id="IPR000847">
    <property type="entry name" value="LysR_HTH_N"/>
</dbReference>
<gene>
    <name evidence="6" type="ORF">HLB16_17045</name>
</gene>
<dbReference type="InterPro" id="IPR036388">
    <property type="entry name" value="WH-like_DNA-bd_sf"/>
</dbReference>
<comment type="similarity">
    <text evidence="1">Belongs to the LysR transcriptional regulatory family.</text>
</comment>
<dbReference type="AlphaFoldDB" id="A0A849B9Y1"/>
<sequence length="317" mass="35031">MASLDLEWIAVFDEVYKAGSVSRAADKLGMTQGAASTALNRLRAYYGDPLFTRTARGVLPTPRADALHKVLREVRAMLEQARTGSAFDPAKAKRSFRICMTDLGEIALLPRLLNYLQRHAPGIDIDAERITADSARRLEEGAVDVAVGYMPQLEAGFYQRTLFEQDFVCIASRSHPRIGKTLSKAVYRRERHATVAATGTGHTVILDKALAGHGASPRVALHVPSFLALAQIVGETELLATVPRHYAAVMQSREPIRLLALPYEIPRYQVKQHWHVRYHRDPANAWLRQVIADLMPSAVMSPPAMPRRSPGKIGKAA</sequence>
<dbReference type="PANTHER" id="PTHR30118">
    <property type="entry name" value="HTH-TYPE TRANSCRIPTIONAL REGULATOR LEUO-RELATED"/>
    <property type="match status" value="1"/>
</dbReference>
<keyword evidence="3" id="KW-0238">DNA-binding</keyword>
<dbReference type="InterPro" id="IPR005119">
    <property type="entry name" value="LysR_subst-bd"/>
</dbReference>
<dbReference type="SUPFAM" id="SSF53850">
    <property type="entry name" value="Periplasmic binding protein-like II"/>
    <property type="match status" value="1"/>
</dbReference>
<accession>A0A849B9Y1</accession>
<evidence type="ECO:0000256" key="3">
    <source>
        <dbReference type="ARBA" id="ARBA00023125"/>
    </source>
</evidence>
<feature type="domain" description="HTH lysR-type" evidence="5">
    <location>
        <begin position="4"/>
        <end position="61"/>
    </location>
</feature>
<keyword evidence="4" id="KW-0804">Transcription</keyword>
<dbReference type="Proteomes" id="UP000542973">
    <property type="component" value="Unassembled WGS sequence"/>
</dbReference>
<organism evidence="6 7">
    <name type="scientific">Cupriavidus gilardii</name>
    <dbReference type="NCBI Taxonomy" id="82541"/>
    <lineage>
        <taxon>Bacteria</taxon>
        <taxon>Pseudomonadati</taxon>
        <taxon>Pseudomonadota</taxon>
        <taxon>Betaproteobacteria</taxon>
        <taxon>Burkholderiales</taxon>
        <taxon>Burkholderiaceae</taxon>
        <taxon>Cupriavidus</taxon>
    </lineage>
</organism>
<dbReference type="EMBL" id="JABEMD010000030">
    <property type="protein sequence ID" value="NNH12580.1"/>
    <property type="molecule type" value="Genomic_DNA"/>
</dbReference>
<evidence type="ECO:0000313" key="6">
    <source>
        <dbReference type="EMBL" id="NNH12580.1"/>
    </source>
</evidence>
<reference evidence="6 7" key="1">
    <citation type="submission" date="2020-05" db="EMBL/GenBank/DDBJ databases">
        <title>MicrobeNet Type strains.</title>
        <authorList>
            <person name="Nicholson A.C."/>
        </authorList>
    </citation>
    <scope>NUCLEOTIDE SEQUENCE [LARGE SCALE GENOMIC DNA]</scope>
    <source>
        <strain evidence="6 7">ATCC 700815</strain>
    </source>
</reference>
<dbReference type="GO" id="GO:0003677">
    <property type="term" value="F:DNA binding"/>
    <property type="evidence" value="ECO:0007669"/>
    <property type="project" value="UniProtKB-KW"/>
</dbReference>
<evidence type="ECO:0000256" key="4">
    <source>
        <dbReference type="ARBA" id="ARBA00023163"/>
    </source>
</evidence>
<dbReference type="Gene3D" id="3.40.190.10">
    <property type="entry name" value="Periplasmic binding protein-like II"/>
    <property type="match status" value="2"/>
</dbReference>
<evidence type="ECO:0000259" key="5">
    <source>
        <dbReference type="PROSITE" id="PS50931"/>
    </source>
</evidence>
<evidence type="ECO:0000313" key="7">
    <source>
        <dbReference type="Proteomes" id="UP000542973"/>
    </source>
</evidence>
<dbReference type="PANTHER" id="PTHR30118:SF15">
    <property type="entry name" value="TRANSCRIPTIONAL REGULATORY PROTEIN"/>
    <property type="match status" value="1"/>
</dbReference>
<evidence type="ECO:0000256" key="1">
    <source>
        <dbReference type="ARBA" id="ARBA00009437"/>
    </source>
</evidence>
<evidence type="ECO:0000256" key="2">
    <source>
        <dbReference type="ARBA" id="ARBA00023015"/>
    </source>
</evidence>
<dbReference type="CDD" id="cd08459">
    <property type="entry name" value="PBP2_DntR_NahR_LinR_like"/>
    <property type="match status" value="1"/>
</dbReference>
<dbReference type="PROSITE" id="PS50931">
    <property type="entry name" value="HTH_LYSR"/>
    <property type="match status" value="1"/>
</dbReference>
<dbReference type="GO" id="GO:0003700">
    <property type="term" value="F:DNA-binding transcription factor activity"/>
    <property type="evidence" value="ECO:0007669"/>
    <property type="project" value="InterPro"/>
</dbReference>
<protein>
    <submittedName>
        <fullName evidence="6">LysR family transcriptional regulator</fullName>
    </submittedName>
</protein>
<dbReference type="Gene3D" id="1.10.10.10">
    <property type="entry name" value="Winged helix-like DNA-binding domain superfamily/Winged helix DNA-binding domain"/>
    <property type="match status" value="1"/>
</dbReference>
<dbReference type="InterPro" id="IPR050389">
    <property type="entry name" value="LysR-type_TF"/>
</dbReference>
<keyword evidence="2" id="KW-0805">Transcription regulation</keyword>
<dbReference type="RefSeq" id="WP_053822416.1">
    <property type="nucleotide sequence ID" value="NZ_BAAAEB010000026.1"/>
</dbReference>
<dbReference type="Pfam" id="PF03466">
    <property type="entry name" value="LysR_substrate"/>
    <property type="match status" value="1"/>
</dbReference>
<proteinExistence type="inferred from homology"/>
<dbReference type="Pfam" id="PF00126">
    <property type="entry name" value="HTH_1"/>
    <property type="match status" value="1"/>
</dbReference>
<name>A0A849B9Y1_9BURK</name>